<dbReference type="OrthoDB" id="5570695at2"/>
<dbReference type="InterPro" id="IPR019707">
    <property type="entry name" value="DUF2582"/>
</dbReference>
<evidence type="ECO:0008006" key="4">
    <source>
        <dbReference type="Google" id="ProtNLM"/>
    </source>
</evidence>
<dbReference type="Pfam" id="PF10771">
    <property type="entry name" value="DUF2582"/>
    <property type="match status" value="1"/>
</dbReference>
<dbReference type="Gene3D" id="1.10.10.10">
    <property type="entry name" value="Winged helix-like DNA-binding domain superfamily/Winged helix DNA-binding domain"/>
    <property type="match status" value="1"/>
</dbReference>
<reference evidence="2 3" key="1">
    <citation type="submission" date="2019-02" db="EMBL/GenBank/DDBJ databases">
        <title>Deep-cultivation of Planctomycetes and their phenomic and genomic characterization uncovers novel biology.</title>
        <authorList>
            <person name="Wiegand S."/>
            <person name="Jogler M."/>
            <person name="Boedeker C."/>
            <person name="Pinto D."/>
            <person name="Vollmers J."/>
            <person name="Rivas-Marin E."/>
            <person name="Kohn T."/>
            <person name="Peeters S.H."/>
            <person name="Heuer A."/>
            <person name="Rast P."/>
            <person name="Oberbeckmann S."/>
            <person name="Bunk B."/>
            <person name="Jeske O."/>
            <person name="Meyerdierks A."/>
            <person name="Storesund J.E."/>
            <person name="Kallscheuer N."/>
            <person name="Luecker S."/>
            <person name="Lage O.M."/>
            <person name="Pohl T."/>
            <person name="Merkel B.J."/>
            <person name="Hornburger P."/>
            <person name="Mueller R.-W."/>
            <person name="Bruemmer F."/>
            <person name="Labrenz M."/>
            <person name="Spormann A.M."/>
            <person name="Op den Camp H."/>
            <person name="Overmann J."/>
            <person name="Amann R."/>
            <person name="Jetten M.S.M."/>
            <person name="Mascher T."/>
            <person name="Medema M.H."/>
            <person name="Devos D.P."/>
            <person name="Kaster A.-K."/>
            <person name="Ovreas L."/>
            <person name="Rohde M."/>
            <person name="Galperin M.Y."/>
            <person name="Jogler C."/>
        </authorList>
    </citation>
    <scope>NUCLEOTIDE SEQUENCE [LARGE SCALE GENOMIC DNA]</scope>
    <source>
        <strain evidence="2 3">Pan181</strain>
    </source>
</reference>
<dbReference type="EMBL" id="CP036278">
    <property type="protein sequence ID" value="QDU58162.1"/>
    <property type="molecule type" value="Genomic_DNA"/>
</dbReference>
<evidence type="ECO:0000256" key="1">
    <source>
        <dbReference type="SAM" id="MobiDB-lite"/>
    </source>
</evidence>
<accession>A0A518ATV5</accession>
<keyword evidence="3" id="KW-1185">Reference proteome</keyword>
<proteinExistence type="predicted"/>
<name>A0A518ATV5_9BACT</name>
<dbReference type="RefSeq" id="WP_145249770.1">
    <property type="nucleotide sequence ID" value="NZ_CP036278.1"/>
</dbReference>
<feature type="region of interest" description="Disordered" evidence="1">
    <location>
        <begin position="1"/>
        <end position="47"/>
    </location>
</feature>
<dbReference type="AlphaFoldDB" id="A0A518ATV5"/>
<organism evidence="2 3">
    <name type="scientific">Aeoliella mucimassa</name>
    <dbReference type="NCBI Taxonomy" id="2527972"/>
    <lineage>
        <taxon>Bacteria</taxon>
        <taxon>Pseudomonadati</taxon>
        <taxon>Planctomycetota</taxon>
        <taxon>Planctomycetia</taxon>
        <taxon>Pirellulales</taxon>
        <taxon>Lacipirellulaceae</taxon>
        <taxon>Aeoliella</taxon>
    </lineage>
</organism>
<protein>
    <recommendedName>
        <fullName evidence="4">Winged helix-turn-helix domain-containing protein</fullName>
    </recommendedName>
</protein>
<gene>
    <name evidence="2" type="ORF">Pan181_43890</name>
</gene>
<dbReference type="Proteomes" id="UP000315750">
    <property type="component" value="Chromosome"/>
</dbReference>
<dbReference type="InterPro" id="IPR036388">
    <property type="entry name" value="WH-like_DNA-bd_sf"/>
</dbReference>
<feature type="compositionally biased region" description="Low complexity" evidence="1">
    <location>
        <begin position="1"/>
        <end position="34"/>
    </location>
</feature>
<sequence length="117" mass="11869">MAKKTAASKTTPAAKPAPAETPAAAAKPTPAPKKAAPKKKAAASKAKPVVLMTSDHIGHTAGDVWKALAEQGPQTATSLKKLVDAPGDTVIAAVGWLAREGKLDFVASGRVVKIALR</sequence>
<dbReference type="KEGG" id="amuc:Pan181_43890"/>
<evidence type="ECO:0000313" key="2">
    <source>
        <dbReference type="EMBL" id="QDU58162.1"/>
    </source>
</evidence>
<evidence type="ECO:0000313" key="3">
    <source>
        <dbReference type="Proteomes" id="UP000315750"/>
    </source>
</evidence>